<feature type="compositionally biased region" description="Basic and acidic residues" evidence="1">
    <location>
        <begin position="105"/>
        <end position="117"/>
    </location>
</feature>
<dbReference type="Proteomes" id="UP000053617">
    <property type="component" value="Unassembled WGS sequence"/>
</dbReference>
<dbReference type="RefSeq" id="XP_013269996.1">
    <property type="nucleotide sequence ID" value="XM_013414542.1"/>
</dbReference>
<evidence type="ECO:0000256" key="1">
    <source>
        <dbReference type="SAM" id="MobiDB-lite"/>
    </source>
</evidence>
<feature type="region of interest" description="Disordered" evidence="1">
    <location>
        <begin position="1"/>
        <end position="25"/>
    </location>
</feature>
<dbReference type="AlphaFoldDB" id="A0A0D2J1T7"/>
<sequence>MPITNDMESHSHRRRRKSTQPSAMCLHPYPTCQLYLTFPPPPLKPVPTTPKSPPRATRGVVIDGTAASASSSTFLDGRKFSGGAASASPPIAMSATMRDISRDLKSINMPAERERRRSSGPRFYSNLRDVRKVPHIPQMTGSPRGRRSPRSPLRADAGISKGHSPRTIRARYPPPRSSSYTEAARQSRLQHQAEIRRRRELYEECEKLLDSGRYTHAQLMRHRLIMQLADEERELMFFQHEQRIRRTECRCAAPRRGEKKSRCTVM</sequence>
<evidence type="ECO:0000313" key="3">
    <source>
        <dbReference type="Proteomes" id="UP000053617"/>
    </source>
</evidence>
<proteinExistence type="predicted"/>
<dbReference type="OrthoDB" id="4120813at2759"/>
<dbReference type="EMBL" id="KN847480">
    <property type="protein sequence ID" value="KIX02860.1"/>
    <property type="molecule type" value="Genomic_DNA"/>
</dbReference>
<organism evidence="2 3">
    <name type="scientific">Rhinocladiella mackenziei CBS 650.93</name>
    <dbReference type="NCBI Taxonomy" id="1442369"/>
    <lineage>
        <taxon>Eukaryota</taxon>
        <taxon>Fungi</taxon>
        <taxon>Dikarya</taxon>
        <taxon>Ascomycota</taxon>
        <taxon>Pezizomycotina</taxon>
        <taxon>Eurotiomycetes</taxon>
        <taxon>Chaetothyriomycetidae</taxon>
        <taxon>Chaetothyriales</taxon>
        <taxon>Herpotrichiellaceae</taxon>
        <taxon>Rhinocladiella</taxon>
    </lineage>
</organism>
<keyword evidence="3" id="KW-1185">Reference proteome</keyword>
<feature type="region of interest" description="Disordered" evidence="1">
    <location>
        <begin position="105"/>
        <end position="188"/>
    </location>
</feature>
<accession>A0A0D2J1T7</accession>
<protein>
    <submittedName>
        <fullName evidence="2">Uncharacterized protein</fullName>
    </submittedName>
</protein>
<reference evidence="2 3" key="1">
    <citation type="submission" date="2015-01" db="EMBL/GenBank/DDBJ databases">
        <title>The Genome Sequence of Rhinocladiella mackenzie CBS 650.93.</title>
        <authorList>
            <consortium name="The Broad Institute Genomics Platform"/>
            <person name="Cuomo C."/>
            <person name="de Hoog S."/>
            <person name="Gorbushina A."/>
            <person name="Stielow B."/>
            <person name="Teixiera M."/>
            <person name="Abouelleil A."/>
            <person name="Chapman S.B."/>
            <person name="Priest M."/>
            <person name="Young S.K."/>
            <person name="Wortman J."/>
            <person name="Nusbaum C."/>
            <person name="Birren B."/>
        </authorList>
    </citation>
    <scope>NUCLEOTIDE SEQUENCE [LARGE SCALE GENOMIC DNA]</scope>
    <source>
        <strain evidence="2 3">CBS 650.93</strain>
    </source>
</reference>
<evidence type="ECO:0000313" key="2">
    <source>
        <dbReference type="EMBL" id="KIX02860.1"/>
    </source>
</evidence>
<dbReference type="GeneID" id="25296874"/>
<dbReference type="VEuPathDB" id="FungiDB:Z518_08803"/>
<gene>
    <name evidence="2" type="ORF">Z518_08803</name>
</gene>
<name>A0A0D2J1T7_9EURO</name>
<dbReference type="HOGENOM" id="CLU_1046441_0_0_1"/>